<keyword evidence="5 7" id="KW-0175">Coiled coil</keyword>
<dbReference type="Gene3D" id="6.10.250.660">
    <property type="match status" value="1"/>
</dbReference>
<dbReference type="InterPro" id="IPR007793">
    <property type="entry name" value="DivIVA_fam"/>
</dbReference>
<dbReference type="PANTHER" id="PTHR35794:SF2">
    <property type="entry name" value="CELL DIVISION PROTEIN DIVIVA"/>
    <property type="match status" value="1"/>
</dbReference>
<dbReference type="RefSeq" id="WP_137698721.1">
    <property type="nucleotide sequence ID" value="NZ_CP061336.1"/>
</dbReference>
<evidence type="ECO:0000313" key="8">
    <source>
        <dbReference type="EMBL" id="QNU66886.1"/>
    </source>
</evidence>
<keyword evidence="4" id="KW-0132">Cell division</keyword>
<dbReference type="Proteomes" id="UP000306409">
    <property type="component" value="Chromosome"/>
</dbReference>
<dbReference type="Pfam" id="PF05103">
    <property type="entry name" value="DivIVA"/>
    <property type="match status" value="1"/>
</dbReference>
<protein>
    <submittedName>
        <fullName evidence="8">DivIVA domain-containing protein</fullName>
    </submittedName>
</protein>
<evidence type="ECO:0000256" key="3">
    <source>
        <dbReference type="ARBA" id="ARBA00022490"/>
    </source>
</evidence>
<evidence type="ECO:0000256" key="4">
    <source>
        <dbReference type="ARBA" id="ARBA00022618"/>
    </source>
</evidence>
<evidence type="ECO:0000256" key="6">
    <source>
        <dbReference type="ARBA" id="ARBA00023306"/>
    </source>
</evidence>
<evidence type="ECO:0000256" key="1">
    <source>
        <dbReference type="ARBA" id="ARBA00004496"/>
    </source>
</evidence>
<dbReference type="OrthoDB" id="1739057at2"/>
<dbReference type="GO" id="GO:0051301">
    <property type="term" value="P:cell division"/>
    <property type="evidence" value="ECO:0007669"/>
    <property type="project" value="UniProtKB-KW"/>
</dbReference>
<evidence type="ECO:0000313" key="9">
    <source>
        <dbReference type="Proteomes" id="UP000306409"/>
    </source>
</evidence>
<proteinExistence type="inferred from homology"/>
<comment type="similarity">
    <text evidence="2">Belongs to the DivIVA family.</text>
</comment>
<keyword evidence="9" id="KW-1185">Reference proteome</keyword>
<evidence type="ECO:0000256" key="2">
    <source>
        <dbReference type="ARBA" id="ARBA00009008"/>
    </source>
</evidence>
<dbReference type="InterPro" id="IPR019933">
    <property type="entry name" value="DivIVA_domain"/>
</dbReference>
<dbReference type="KEGG" id="rher:EHE19_019000"/>
<keyword evidence="6" id="KW-0131">Cell cycle</keyword>
<dbReference type="AlphaFoldDB" id="A0A4V6EN75"/>
<organism evidence="8 9">
    <name type="scientific">Ruminiclostridium herbifermentans</name>
    <dbReference type="NCBI Taxonomy" id="2488810"/>
    <lineage>
        <taxon>Bacteria</taxon>
        <taxon>Bacillati</taxon>
        <taxon>Bacillota</taxon>
        <taxon>Clostridia</taxon>
        <taxon>Eubacteriales</taxon>
        <taxon>Oscillospiraceae</taxon>
        <taxon>Ruminiclostridium</taxon>
    </lineage>
</organism>
<sequence length="150" mass="17266">MNYTPEELRGISLKRSIFDGYNKKQVDNLLALISEDYTRQLKEIEELKNKVATQTEAINHYKILEESLQHSILVAQHTSEQVKANACEKAKFITEEAEANAKKLIEEANMEVVKCKAKCEELKAEIMSYKSKSELMLQAQLKILNQMFPE</sequence>
<dbReference type="PANTHER" id="PTHR35794">
    <property type="entry name" value="CELL DIVISION PROTEIN DIVIVA"/>
    <property type="match status" value="1"/>
</dbReference>
<dbReference type="NCBIfam" id="TIGR03544">
    <property type="entry name" value="DivI1A_domain"/>
    <property type="match status" value="1"/>
</dbReference>
<evidence type="ECO:0000256" key="7">
    <source>
        <dbReference type="SAM" id="Coils"/>
    </source>
</evidence>
<dbReference type="EMBL" id="CP061336">
    <property type="protein sequence ID" value="QNU66886.1"/>
    <property type="molecule type" value="Genomic_DNA"/>
</dbReference>
<comment type="subcellular location">
    <subcellularLocation>
        <location evidence="1">Cytoplasm</location>
    </subcellularLocation>
</comment>
<accession>A0A4V6EN75</accession>
<reference evidence="8 9" key="1">
    <citation type="submission" date="2020-09" db="EMBL/GenBank/DDBJ databases">
        <title>Characterization and genome sequencing of Ruminiclostridium sp. nov. MA18.</title>
        <authorList>
            <person name="Rettenmaier R."/>
            <person name="Kowollik M.-L."/>
            <person name="Liebl W."/>
            <person name="Zverlov V."/>
        </authorList>
    </citation>
    <scope>NUCLEOTIDE SEQUENCE [LARGE SCALE GENOMIC DNA]</scope>
    <source>
        <strain evidence="8 9">MA18</strain>
    </source>
</reference>
<keyword evidence="3" id="KW-0963">Cytoplasm</keyword>
<feature type="coiled-coil region" evidence="7">
    <location>
        <begin position="30"/>
        <end position="132"/>
    </location>
</feature>
<name>A0A4V6EN75_9FIRM</name>
<dbReference type="GO" id="GO:0005737">
    <property type="term" value="C:cytoplasm"/>
    <property type="evidence" value="ECO:0007669"/>
    <property type="project" value="UniProtKB-SubCell"/>
</dbReference>
<gene>
    <name evidence="8" type="ORF">EHE19_019000</name>
</gene>
<evidence type="ECO:0000256" key="5">
    <source>
        <dbReference type="ARBA" id="ARBA00023054"/>
    </source>
</evidence>